<evidence type="ECO:0000256" key="2">
    <source>
        <dbReference type="SAM" id="SignalP"/>
    </source>
</evidence>
<name>A0A919R4U4_9ACTN</name>
<feature type="chain" id="PRO_5039079986" evidence="2">
    <location>
        <begin position="23"/>
        <end position="422"/>
    </location>
</feature>
<evidence type="ECO:0000313" key="4">
    <source>
        <dbReference type="Proteomes" id="UP000655287"/>
    </source>
</evidence>
<dbReference type="AlphaFoldDB" id="A0A919R4U4"/>
<sequence>MRIKRVLALSAALTALAVGAPAYTAFSADGEGDCKNVSNGASESDPQCFWMVTDSQEALDIVRYWAENDGANMVAATPDQRGFIDCTVEECSKDGEGDGSLPPDGAVDESGLTPTCANGQPGCAVPPQAEVDAAARTPAGQAVAAAAAGDMRVWIDTELLDEYQAGGQTFTDAVRRTAALAAQPGVVGIRFSTQLGWNGAVKTAEDMKRFVTDTSAALRVAAPGKKLAVHTVLPGFGCGTSDLCAAEMAKKYPLLTADNVEPLLTSGAVDQLALDSGLLGTGYATWKISAEQAARNQWAKVKALAWDTLAQISAEDAGMAGKDASPLSADQAAAAAKERVVAPLKDGAATVNLWSGWKDASGATYRIMGAKLAATPAWDQLAKLQPLQRRLTTLYNPATPEVGVGEDLKKLSEVFGQVYISE</sequence>
<keyword evidence="4" id="KW-1185">Reference proteome</keyword>
<comment type="caution">
    <text evidence="3">The sequence shown here is derived from an EMBL/GenBank/DDBJ whole genome shotgun (WGS) entry which is preliminary data.</text>
</comment>
<dbReference type="RefSeq" id="WP_203989629.1">
    <property type="nucleotide sequence ID" value="NZ_BOOU01000059.1"/>
</dbReference>
<feature type="signal peptide" evidence="2">
    <location>
        <begin position="1"/>
        <end position="22"/>
    </location>
</feature>
<proteinExistence type="predicted"/>
<gene>
    <name evidence="3" type="ORF">Sru01_45460</name>
</gene>
<feature type="region of interest" description="Disordered" evidence="1">
    <location>
        <begin position="93"/>
        <end position="113"/>
    </location>
</feature>
<keyword evidence="2" id="KW-0732">Signal</keyword>
<reference evidence="3" key="1">
    <citation type="submission" date="2021-01" db="EMBL/GenBank/DDBJ databases">
        <title>Whole genome shotgun sequence of Sphaerisporangium rufum NBRC 109079.</title>
        <authorList>
            <person name="Komaki H."/>
            <person name="Tamura T."/>
        </authorList>
    </citation>
    <scope>NUCLEOTIDE SEQUENCE</scope>
    <source>
        <strain evidence="3">NBRC 109079</strain>
    </source>
</reference>
<dbReference type="EMBL" id="BOOU01000059">
    <property type="protein sequence ID" value="GII79564.1"/>
    <property type="molecule type" value="Genomic_DNA"/>
</dbReference>
<dbReference type="Proteomes" id="UP000655287">
    <property type="component" value="Unassembled WGS sequence"/>
</dbReference>
<protein>
    <submittedName>
        <fullName evidence="3">Uncharacterized protein</fullName>
    </submittedName>
</protein>
<evidence type="ECO:0000256" key="1">
    <source>
        <dbReference type="SAM" id="MobiDB-lite"/>
    </source>
</evidence>
<accession>A0A919R4U4</accession>
<evidence type="ECO:0000313" key="3">
    <source>
        <dbReference type="EMBL" id="GII79564.1"/>
    </source>
</evidence>
<organism evidence="3 4">
    <name type="scientific">Sphaerisporangium rufum</name>
    <dbReference type="NCBI Taxonomy" id="1381558"/>
    <lineage>
        <taxon>Bacteria</taxon>
        <taxon>Bacillati</taxon>
        <taxon>Actinomycetota</taxon>
        <taxon>Actinomycetes</taxon>
        <taxon>Streptosporangiales</taxon>
        <taxon>Streptosporangiaceae</taxon>
        <taxon>Sphaerisporangium</taxon>
    </lineage>
</organism>